<dbReference type="Proteomes" id="UP000662931">
    <property type="component" value="Chromosome 1"/>
</dbReference>
<sequence>MTTTETPETTDDCPESKSSETPETTDDCPETKTTVFTSEGTLCTTGYKVVTTTANNTTIATTTLCPLPTKHITPNETVVTPTIVPSYPVTANSSLPAPTQSIVPPVPSIPSVPIFEGAANMHHLPIGIAVGAALLSCLV</sequence>
<protein>
    <submittedName>
        <fullName evidence="2">Uncharacterized protein</fullName>
    </submittedName>
</protein>
<gene>
    <name evidence="2" type="ORF">FOA43_000170</name>
</gene>
<accession>A0A875RWK6</accession>
<evidence type="ECO:0000256" key="1">
    <source>
        <dbReference type="SAM" id="MobiDB-lite"/>
    </source>
</evidence>
<dbReference type="GeneID" id="62193571"/>
<organism evidence="2 3">
    <name type="scientific">Eeniella nana</name>
    <name type="common">Yeast</name>
    <name type="synonym">Brettanomyces nanus</name>
    <dbReference type="NCBI Taxonomy" id="13502"/>
    <lineage>
        <taxon>Eukaryota</taxon>
        <taxon>Fungi</taxon>
        <taxon>Dikarya</taxon>
        <taxon>Ascomycota</taxon>
        <taxon>Saccharomycotina</taxon>
        <taxon>Pichiomycetes</taxon>
        <taxon>Pichiales</taxon>
        <taxon>Pichiaceae</taxon>
        <taxon>Brettanomyces</taxon>
    </lineage>
</organism>
<reference evidence="2" key="1">
    <citation type="submission" date="2020-10" db="EMBL/GenBank/DDBJ databases">
        <authorList>
            <person name="Roach M.J.R."/>
        </authorList>
    </citation>
    <scope>NUCLEOTIDE SEQUENCE</scope>
    <source>
        <strain evidence="2">CBS 1945</strain>
    </source>
</reference>
<evidence type="ECO:0000313" key="2">
    <source>
        <dbReference type="EMBL" id="QPG72868.1"/>
    </source>
</evidence>
<dbReference type="AlphaFoldDB" id="A0A875RWK6"/>
<dbReference type="RefSeq" id="XP_038776433.1">
    <property type="nucleotide sequence ID" value="XM_038920505.1"/>
</dbReference>
<dbReference type="EMBL" id="CP064812">
    <property type="protein sequence ID" value="QPG72868.1"/>
    <property type="molecule type" value="Genomic_DNA"/>
</dbReference>
<proteinExistence type="predicted"/>
<name>A0A875RWK6_EENNA</name>
<feature type="region of interest" description="Disordered" evidence="1">
    <location>
        <begin position="1"/>
        <end position="32"/>
    </location>
</feature>
<evidence type="ECO:0000313" key="3">
    <source>
        <dbReference type="Proteomes" id="UP000662931"/>
    </source>
</evidence>
<dbReference type="KEGG" id="bnn:FOA43_000170"/>
<keyword evidence="3" id="KW-1185">Reference proteome</keyword>